<gene>
    <name evidence="1" type="ORF">CGZ75_02780</name>
</gene>
<dbReference type="Proteomes" id="UP000215145">
    <property type="component" value="Unassembled WGS sequence"/>
</dbReference>
<organism evidence="1 2">
    <name type="scientific">Paenibacillus herberti</name>
    <dbReference type="NCBI Taxonomy" id="1619309"/>
    <lineage>
        <taxon>Bacteria</taxon>
        <taxon>Bacillati</taxon>
        <taxon>Bacillota</taxon>
        <taxon>Bacilli</taxon>
        <taxon>Bacillales</taxon>
        <taxon>Paenibacillaceae</taxon>
        <taxon>Paenibacillus</taxon>
    </lineage>
</organism>
<evidence type="ECO:0000313" key="2">
    <source>
        <dbReference type="Proteomes" id="UP000215145"/>
    </source>
</evidence>
<dbReference type="RefSeq" id="WP_089522766.1">
    <property type="nucleotide sequence ID" value="NZ_NMUQ01000001.1"/>
</dbReference>
<evidence type="ECO:0000313" key="1">
    <source>
        <dbReference type="EMBL" id="OXM15673.1"/>
    </source>
</evidence>
<sequence>MTTLTRTDSAPLTISGVMPHLSVSATIDGPRSEGGIGALMPWANRLWFITYVAHTDGTGGGTGLFEVNERMEITKRPESVVGTYANRMIHSASSQLVMGPHFIDIHGNVRTVTELVGHRLTASMPHLTDIANKVYVLTMEGLLFETNVYTLETTLLFDLLKELNVSEKCYPHFKGGWTKDGRLVVANNTYDEQEYLGQKSDGRLAQWDGQTWTILEEQPFCEVTSSGEAPLFATGFDKASAILKTFTNGEWSTYRLPKATQAMDHMWFTEWPRIREVETERLLMDFHGMFYEMSHNAFGGKIWGVRPISTHLRMIPDFCSWRGMLVLAGNQVTPIMDSNLLAGEPQSNLWFGKTDDLWSFGKPAGWGGPWWETEVKAGVASDPYLMTGFDRKVLHLTHESSQEVSFDVQIDFLGNGTWKKYTTIKVSEDGYAHHVFPDGFSAHWVRIVPQADCKASAHFIYS</sequence>
<proteinExistence type="predicted"/>
<protein>
    <submittedName>
        <fullName evidence="1">Uncharacterized protein</fullName>
    </submittedName>
</protein>
<accession>A0A229P0B6</accession>
<dbReference type="EMBL" id="NMUQ01000001">
    <property type="protein sequence ID" value="OXM15673.1"/>
    <property type="molecule type" value="Genomic_DNA"/>
</dbReference>
<dbReference type="AlphaFoldDB" id="A0A229P0B6"/>
<keyword evidence="2" id="KW-1185">Reference proteome</keyword>
<name>A0A229P0B6_9BACL</name>
<comment type="caution">
    <text evidence="1">The sequence shown here is derived from an EMBL/GenBank/DDBJ whole genome shotgun (WGS) entry which is preliminary data.</text>
</comment>
<reference evidence="1 2" key="1">
    <citation type="submission" date="2017-07" db="EMBL/GenBank/DDBJ databases">
        <title>Paenibacillus herberti R33 genome sequencing and assembly.</title>
        <authorList>
            <person name="Su W."/>
        </authorList>
    </citation>
    <scope>NUCLEOTIDE SEQUENCE [LARGE SCALE GENOMIC DNA]</scope>
    <source>
        <strain evidence="1 2">R33</strain>
    </source>
</reference>
<dbReference type="OrthoDB" id="9758853at2"/>